<dbReference type="GO" id="GO:0006508">
    <property type="term" value="P:proteolysis"/>
    <property type="evidence" value="ECO:0007669"/>
    <property type="project" value="UniProtKB-UniRule"/>
</dbReference>
<dbReference type="OrthoDB" id="7244at2157"/>
<dbReference type="CDD" id="cd06460">
    <property type="entry name" value="M32_Taq"/>
    <property type="match status" value="1"/>
</dbReference>
<dbReference type="Gene3D" id="1.10.1370.30">
    <property type="match status" value="1"/>
</dbReference>
<protein>
    <recommendedName>
        <fullName evidence="1">Metal-dependent carboxypeptidase</fullName>
        <ecNumber evidence="1">3.4.17.19</ecNumber>
    </recommendedName>
</protein>
<dbReference type="Proteomes" id="UP000321408">
    <property type="component" value="Chromosome"/>
</dbReference>
<dbReference type="GO" id="GO:0046872">
    <property type="term" value="F:metal ion binding"/>
    <property type="evidence" value="ECO:0007669"/>
    <property type="project" value="UniProtKB-KW"/>
</dbReference>
<comment type="cofactor">
    <cofactor evidence="2">
        <name>Zn(2+)</name>
        <dbReference type="ChEBI" id="CHEBI:29105"/>
    </cofactor>
    <text evidence="2">Binds 1 zinc ion per subunit.</text>
</comment>
<dbReference type="PANTHER" id="PTHR34217:SF1">
    <property type="entry name" value="CARBOXYPEPTIDASE 1"/>
    <property type="match status" value="1"/>
</dbReference>
<evidence type="ECO:0000313" key="5">
    <source>
        <dbReference type="Proteomes" id="UP000321408"/>
    </source>
</evidence>
<keyword evidence="5" id="KW-1185">Reference proteome</keyword>
<evidence type="ECO:0000256" key="1">
    <source>
        <dbReference type="PIRNR" id="PIRNR006615"/>
    </source>
</evidence>
<evidence type="ECO:0000313" key="4">
    <source>
        <dbReference type="EMBL" id="QEE16164.1"/>
    </source>
</evidence>
<dbReference type="EC" id="3.4.17.19" evidence="1"/>
<dbReference type="SUPFAM" id="SSF55486">
    <property type="entry name" value="Metalloproteases ('zincins'), catalytic domain"/>
    <property type="match status" value="1"/>
</dbReference>
<keyword evidence="1" id="KW-0482">Metalloprotease</keyword>
<reference evidence="4 5" key="2">
    <citation type="journal article" date="2024" name="Int. J. Syst. Evol. Microbiol.">
        <title>Promethearchaeum syntrophicum gen. nov., sp. nov., an anaerobic, obligately syntrophic archaeon, the first isolate of the lineage 'Asgard' archaea, and proposal of the new archaeal phylum Promethearchaeota phyl. nov. and kingdom Promethearchaeati regn. nov.</title>
        <authorList>
            <person name="Imachi H."/>
            <person name="Nobu M.K."/>
            <person name="Kato S."/>
            <person name="Takaki Y."/>
            <person name="Miyazaki M."/>
            <person name="Miyata M."/>
            <person name="Ogawara M."/>
            <person name="Saito Y."/>
            <person name="Sakai S."/>
            <person name="Tahara Y.O."/>
            <person name="Takano Y."/>
            <person name="Tasumi E."/>
            <person name="Uematsu K."/>
            <person name="Yoshimura T."/>
            <person name="Itoh T."/>
            <person name="Ohkuma M."/>
            <person name="Takai K."/>
        </authorList>
    </citation>
    <scope>NUCLEOTIDE SEQUENCE [LARGE SCALE GENOMIC DNA]</scope>
    <source>
        <strain evidence="4 5">MK-D1</strain>
    </source>
</reference>
<dbReference type="RefSeq" id="WP_147663043.1">
    <property type="nucleotide sequence ID" value="NZ_CP042905.2"/>
</dbReference>
<feature type="binding site" evidence="2">
    <location>
        <position position="264"/>
    </location>
    <ligand>
        <name>Zn(2+)</name>
        <dbReference type="ChEBI" id="CHEBI:29105"/>
        <note>catalytic</note>
    </ligand>
</feature>
<dbReference type="PIRSF" id="PIRSF006615">
    <property type="entry name" value="Zn_crbxpep_Taq"/>
    <property type="match status" value="1"/>
</dbReference>
<keyword evidence="1 4" id="KW-0121">Carboxypeptidase</keyword>
<proteinExistence type="inferred from homology"/>
<dbReference type="Pfam" id="PF02074">
    <property type="entry name" value="Peptidase_M32"/>
    <property type="match status" value="1"/>
</dbReference>
<sequence>MTHTTYDELSKKMKEVRLLSNCSSILGWDMRTYMPSEGIEQRGEALSTLGKITHVKMTDPQIGKLISQCSGLEKIQQRNVELWKRDYDRETKIPADLVIRLTKQSTKTEGKWYEAKRKQDFGLVKPDLEILLELVKERAQALDAEKPMYDVLLDEYEPKMTAAGINSYFTPLRDGVIKLIKKYQDAVADNPPDISIFDKNIPVDAQKHVSKWIMNFLGLPPNRSRVDEAEHPFTTGYAKDVRITTHYQEDPTAAIYSTFHEGGHALYNLNTPEEHWYTAVGDTVSMGIHESQSRFCENIVGKNPTFLKNFYPNVVQKYMPAFQSVDTDTFIKSVNAIIPSKIRIYADEVTYNLHIILRFEIEQDLIAGKISVAELPSIWNDKMEKYLGMKIENDAEGVLQDTHWYAGLFGYFPTYALGNIYNSQMLATMKTSIPNWEEQLASGDFSKIRNWLVSNVHNKGSLYDPIDLMEKICNQPPDTKYFLDYLNEKYRSIYNL</sequence>
<dbReference type="InterPro" id="IPR001333">
    <property type="entry name" value="Peptidase_M32_Taq"/>
</dbReference>
<comment type="similarity">
    <text evidence="1">Belongs to the peptidase M32 family.</text>
</comment>
<evidence type="ECO:0000256" key="2">
    <source>
        <dbReference type="PIRSR" id="PIRSR006615-1"/>
    </source>
</evidence>
<organism evidence="4 5">
    <name type="scientific">Promethearchaeum syntrophicum</name>
    <dbReference type="NCBI Taxonomy" id="2594042"/>
    <lineage>
        <taxon>Archaea</taxon>
        <taxon>Promethearchaeati</taxon>
        <taxon>Promethearchaeota</taxon>
        <taxon>Promethearchaeia</taxon>
        <taxon>Promethearchaeales</taxon>
        <taxon>Promethearchaeaceae</taxon>
        <taxon>Promethearchaeum</taxon>
    </lineage>
</organism>
<dbReference type="EMBL" id="CP042905">
    <property type="protein sequence ID" value="QEE16164.1"/>
    <property type="molecule type" value="Genomic_DNA"/>
</dbReference>
<dbReference type="PANTHER" id="PTHR34217">
    <property type="entry name" value="METAL-DEPENDENT CARBOXYPEPTIDASE"/>
    <property type="match status" value="1"/>
</dbReference>
<feature type="active site" description="Proton donor/acceptor" evidence="3">
    <location>
        <position position="261"/>
    </location>
</feature>
<keyword evidence="1" id="KW-0645">Protease</keyword>
<dbReference type="PROSITE" id="PS52034">
    <property type="entry name" value="PEPTIDASE_M32"/>
    <property type="match status" value="1"/>
</dbReference>
<comment type="catalytic activity">
    <reaction evidence="1">
        <text>Release of a C-terminal amino acid with broad specificity, except for -Pro.</text>
        <dbReference type="EC" id="3.4.17.19"/>
    </reaction>
</comment>
<accession>A0A5B9DAL5</accession>
<dbReference type="KEGG" id="psyt:DSAG12_01993"/>
<gene>
    <name evidence="4" type="ORF">DSAG12_01993</name>
</gene>
<keyword evidence="1 4" id="KW-0378">Hydrolase</keyword>
<feature type="binding site" evidence="2">
    <location>
        <position position="260"/>
    </location>
    <ligand>
        <name>Zn(2+)</name>
        <dbReference type="ChEBI" id="CHEBI:29105"/>
        <note>catalytic</note>
    </ligand>
</feature>
<dbReference type="GO" id="GO:0004181">
    <property type="term" value="F:metallocarboxypeptidase activity"/>
    <property type="evidence" value="ECO:0007669"/>
    <property type="project" value="UniProtKB-UniRule"/>
</dbReference>
<keyword evidence="1 2" id="KW-0479">Metal-binding</keyword>
<evidence type="ECO:0000256" key="3">
    <source>
        <dbReference type="PIRSR" id="PIRSR006615-2"/>
    </source>
</evidence>
<dbReference type="PRINTS" id="PR00998">
    <property type="entry name" value="CRBOXYPTASET"/>
</dbReference>
<name>A0A5B9DAL5_9ARCH</name>
<comment type="function">
    <text evidence="1">Broad specificity carboxypetidase that releases amino acids sequentially from the C-terminus, including neutral, aromatic, polar and basic residues.</text>
</comment>
<reference evidence="4 5" key="1">
    <citation type="journal article" date="2020" name="Nature">
        <title>Isolation of an archaeon at the prokaryote-eukaryote interface.</title>
        <authorList>
            <person name="Imachi H."/>
            <person name="Nobu M.K."/>
            <person name="Nakahara N."/>
            <person name="Morono Y."/>
            <person name="Ogawara M."/>
            <person name="Takaki Y."/>
            <person name="Takano Y."/>
            <person name="Uematsu K."/>
            <person name="Ikuta T."/>
            <person name="Ito M."/>
            <person name="Matsui Y."/>
            <person name="Miyazaki M."/>
            <person name="Murata K."/>
            <person name="Saito Y."/>
            <person name="Sakai S."/>
            <person name="Song C."/>
            <person name="Tasumi E."/>
            <person name="Yamanaka Y."/>
            <person name="Yamaguchi T."/>
            <person name="Kamagata Y."/>
            <person name="Tamaki H."/>
            <person name="Takai K."/>
        </authorList>
    </citation>
    <scope>NUCLEOTIDE SEQUENCE [LARGE SCALE GENOMIC DNA]</scope>
    <source>
        <strain evidence="4 5">MK-D1</strain>
    </source>
</reference>
<feature type="binding site" evidence="2">
    <location>
        <position position="290"/>
    </location>
    <ligand>
        <name>Zn(2+)</name>
        <dbReference type="ChEBI" id="CHEBI:29105"/>
        <note>catalytic</note>
    </ligand>
</feature>
<dbReference type="GeneID" id="41329983"/>
<dbReference type="AlphaFoldDB" id="A0A5B9DAL5"/>
<keyword evidence="2" id="KW-0862">Zinc</keyword>